<accession>A0ABV5Z6B6</accession>
<comment type="caution">
    <text evidence="1">The sequence shown here is derived from an EMBL/GenBank/DDBJ whole genome shotgun (WGS) entry which is preliminary data.</text>
</comment>
<sequence length="278" mass="32879">MEYSIHDLLSEIKDKIENTLAEEKYLVSKGNYNGFEVLFNDVIKEWDIDGVEFRENYGHHFPDIDILINNIKYGLELKSRTDGSWINNGGSVFESISSQDYQDIYLLFGTINKKKNEPYYKVKYAPYWTVTEDIKVTHKPRYFINMDTQNSIFNSKSEYDIIREMSELEKNSYVQKILRENSNKAQWYISEPENVLPTLIKDLDKGKKDELISELLILYPQDILKSKSDYKRVTEYLISTYFYYSPSIRDLFSAGGKYVHNNVSFPKVIEQFRYHNNT</sequence>
<evidence type="ECO:0000313" key="1">
    <source>
        <dbReference type="EMBL" id="MFB9861608.1"/>
    </source>
</evidence>
<evidence type="ECO:0000313" key="2">
    <source>
        <dbReference type="Proteomes" id="UP001589740"/>
    </source>
</evidence>
<proteinExistence type="predicted"/>
<gene>
    <name evidence="1" type="ORF">ACFFLE_11070</name>
</gene>
<evidence type="ECO:0008006" key="3">
    <source>
        <dbReference type="Google" id="ProtNLM"/>
    </source>
</evidence>
<dbReference type="EMBL" id="JBHMAH010000034">
    <property type="protein sequence ID" value="MFB9861608.1"/>
    <property type="molecule type" value="Genomic_DNA"/>
</dbReference>
<reference evidence="1 2" key="1">
    <citation type="submission" date="2024-09" db="EMBL/GenBank/DDBJ databases">
        <authorList>
            <person name="Sun Q."/>
            <person name="Mori K."/>
        </authorList>
    </citation>
    <scope>NUCLEOTIDE SEQUENCE [LARGE SCALE GENOMIC DNA]</scope>
    <source>
        <strain evidence="1 2">JCM 12822</strain>
    </source>
</reference>
<organism evidence="1 2">
    <name type="scientific">Salinicoccus siamensis</name>
    <dbReference type="NCBI Taxonomy" id="381830"/>
    <lineage>
        <taxon>Bacteria</taxon>
        <taxon>Bacillati</taxon>
        <taxon>Bacillota</taxon>
        <taxon>Bacilli</taxon>
        <taxon>Bacillales</taxon>
        <taxon>Staphylococcaceae</taxon>
        <taxon>Salinicoccus</taxon>
    </lineage>
</organism>
<name>A0ABV5Z6B6_9STAP</name>
<dbReference type="Proteomes" id="UP001589740">
    <property type="component" value="Unassembled WGS sequence"/>
</dbReference>
<protein>
    <recommendedName>
        <fullName evidence="3">Restriction endonuclease</fullName>
    </recommendedName>
</protein>
<dbReference type="RefSeq" id="WP_380572227.1">
    <property type="nucleotide sequence ID" value="NZ_JBHMAH010000034.1"/>
</dbReference>
<keyword evidence="2" id="KW-1185">Reference proteome</keyword>
<feature type="non-terminal residue" evidence="1">
    <location>
        <position position="278"/>
    </location>
</feature>